<gene>
    <name evidence="7" type="ORF">BJX67DRAFT_76906</name>
</gene>
<dbReference type="Proteomes" id="UP001610432">
    <property type="component" value="Unassembled WGS sequence"/>
</dbReference>
<dbReference type="PANTHER" id="PTHR37534:SF9">
    <property type="entry name" value="ZN(II)2CYS6 TRANSCRIPTION FACTOR (EUROFUNG)"/>
    <property type="match status" value="1"/>
</dbReference>
<evidence type="ECO:0000313" key="8">
    <source>
        <dbReference type="Proteomes" id="UP001610432"/>
    </source>
</evidence>
<feature type="compositionally biased region" description="Basic residues" evidence="5">
    <location>
        <begin position="9"/>
        <end position="23"/>
    </location>
</feature>
<proteinExistence type="predicted"/>
<dbReference type="RefSeq" id="XP_070886706.1">
    <property type="nucleotide sequence ID" value="XM_071035414.1"/>
</dbReference>
<dbReference type="SMART" id="SM00066">
    <property type="entry name" value="GAL4"/>
    <property type="match status" value="1"/>
</dbReference>
<keyword evidence="4" id="KW-0539">Nucleus</keyword>
<dbReference type="PROSITE" id="PS50048">
    <property type="entry name" value="ZN2_CY6_FUNGAL_2"/>
    <property type="match status" value="1"/>
</dbReference>
<dbReference type="PANTHER" id="PTHR37534">
    <property type="entry name" value="TRANSCRIPTIONAL ACTIVATOR PROTEIN UGA3"/>
    <property type="match status" value="1"/>
</dbReference>
<evidence type="ECO:0000256" key="2">
    <source>
        <dbReference type="ARBA" id="ARBA00023125"/>
    </source>
</evidence>
<keyword evidence="2" id="KW-0238">DNA-binding</keyword>
<dbReference type="InterPro" id="IPR001138">
    <property type="entry name" value="Zn2Cys6_DnaBD"/>
</dbReference>
<keyword evidence="3" id="KW-0804">Transcription</keyword>
<dbReference type="Gene3D" id="4.10.240.10">
    <property type="entry name" value="Zn(2)-C6 fungal-type DNA-binding domain"/>
    <property type="match status" value="1"/>
</dbReference>
<evidence type="ECO:0000259" key="6">
    <source>
        <dbReference type="PROSITE" id="PS50048"/>
    </source>
</evidence>
<dbReference type="Pfam" id="PF00172">
    <property type="entry name" value="Zn_clus"/>
    <property type="match status" value="1"/>
</dbReference>
<keyword evidence="1" id="KW-0805">Transcription regulation</keyword>
<feature type="domain" description="Zn(2)-C6 fungal-type" evidence="6">
    <location>
        <begin position="22"/>
        <end position="52"/>
    </location>
</feature>
<dbReference type="SUPFAM" id="SSF57701">
    <property type="entry name" value="Zn2/Cys6 DNA-binding domain"/>
    <property type="match status" value="1"/>
</dbReference>
<name>A0ABR4LT50_9EURO</name>
<dbReference type="CDD" id="cd00067">
    <property type="entry name" value="GAL4"/>
    <property type="match status" value="1"/>
</dbReference>
<evidence type="ECO:0000256" key="4">
    <source>
        <dbReference type="ARBA" id="ARBA00023242"/>
    </source>
</evidence>
<evidence type="ECO:0000256" key="1">
    <source>
        <dbReference type="ARBA" id="ARBA00023015"/>
    </source>
</evidence>
<feature type="region of interest" description="Disordered" evidence="5">
    <location>
        <begin position="1"/>
        <end position="23"/>
    </location>
</feature>
<organism evidence="7 8">
    <name type="scientific">Aspergillus lucknowensis</name>
    <dbReference type="NCBI Taxonomy" id="176173"/>
    <lineage>
        <taxon>Eukaryota</taxon>
        <taxon>Fungi</taxon>
        <taxon>Dikarya</taxon>
        <taxon>Ascomycota</taxon>
        <taxon>Pezizomycotina</taxon>
        <taxon>Eurotiomycetes</taxon>
        <taxon>Eurotiomycetidae</taxon>
        <taxon>Eurotiales</taxon>
        <taxon>Aspergillaceae</taxon>
        <taxon>Aspergillus</taxon>
        <taxon>Aspergillus subgen. Nidulantes</taxon>
    </lineage>
</organism>
<dbReference type="InterPro" id="IPR036864">
    <property type="entry name" value="Zn2-C6_fun-type_DNA-bd_sf"/>
</dbReference>
<sequence>MPPQTTSPKHTKPRKIRRGHSGCKTCRKRGKRCDEEKPRCGACMRLNLECSYTVDYTFRHHDAASFQPWTRARKASPSACPEGHGATKITQTEPPAAVSAPALFVPSQLDCSGNLEACYWRHFQRHVRHLLPATDLGLLENAIQLPSLRFATLCISASNLSMLDAQVQSRAFANDERKCVYSPKVNRLHHIQAQKYHDQALLSCSSARGEAECELIALLLAHVLLAYYHHASTDYLNFRLAVWECVRFVIRNKTRLLESREGMKSLQMWYRLCMSHRLSKPPAFLLEGEGASTFGPNRFPDSFDEISLACIMGMSTDDLIYDVLIKTIEIRTRMVVFRCVAGSRQISEQSDDISAVAYEVLNKMLGRDSTAAERSEAERGFMKGSNLLGLLDVQKQRLEVWRSRLTEDQLPETASGVMGMGWTFPTHRDGMNALYYILCAMMFEESKVYPTNDRPWADNESSNATLGSLAASACRIAASFDFSTSNTSDIYTFSLAETLLQLVLVWRSDAAFHSIFDAIWPQLERKTKGYEHSHYPTHLVKGIIALIAQYWAEGRSVTYAQPAVPEDIPKLQLLDIDCQIHLVVCGYDGDGKYFIERVPLP</sequence>
<evidence type="ECO:0000256" key="3">
    <source>
        <dbReference type="ARBA" id="ARBA00023163"/>
    </source>
</evidence>
<dbReference type="EMBL" id="JBFXLQ010000017">
    <property type="protein sequence ID" value="KAL2867727.1"/>
    <property type="molecule type" value="Genomic_DNA"/>
</dbReference>
<evidence type="ECO:0000313" key="7">
    <source>
        <dbReference type="EMBL" id="KAL2867727.1"/>
    </source>
</evidence>
<accession>A0ABR4LT50</accession>
<comment type="caution">
    <text evidence="7">The sequence shown here is derived from an EMBL/GenBank/DDBJ whole genome shotgun (WGS) entry which is preliminary data.</text>
</comment>
<reference evidence="7 8" key="1">
    <citation type="submission" date="2024-07" db="EMBL/GenBank/DDBJ databases">
        <title>Section-level genome sequencing and comparative genomics of Aspergillus sections Usti and Cavernicolus.</title>
        <authorList>
            <consortium name="Lawrence Berkeley National Laboratory"/>
            <person name="Nybo J.L."/>
            <person name="Vesth T.C."/>
            <person name="Theobald S."/>
            <person name="Frisvad J.C."/>
            <person name="Larsen T.O."/>
            <person name="Kjaerboelling I."/>
            <person name="Rothschild-Mancinelli K."/>
            <person name="Lyhne E.K."/>
            <person name="Kogle M.E."/>
            <person name="Barry K."/>
            <person name="Clum A."/>
            <person name="Na H."/>
            <person name="Ledsgaard L."/>
            <person name="Lin J."/>
            <person name="Lipzen A."/>
            <person name="Kuo A."/>
            <person name="Riley R."/>
            <person name="Mondo S."/>
            <person name="Labutti K."/>
            <person name="Haridas S."/>
            <person name="Pangalinan J."/>
            <person name="Salamov A.A."/>
            <person name="Simmons B.A."/>
            <person name="Magnuson J.K."/>
            <person name="Chen J."/>
            <person name="Drula E."/>
            <person name="Henrissat B."/>
            <person name="Wiebenga A."/>
            <person name="Lubbers R.J."/>
            <person name="Gomes A.C."/>
            <person name="Macurrencykelacurrency M.R."/>
            <person name="Stajich J."/>
            <person name="Grigoriev I.V."/>
            <person name="Mortensen U.H."/>
            <person name="De Vries R.P."/>
            <person name="Baker S.E."/>
            <person name="Andersen M.R."/>
        </authorList>
    </citation>
    <scope>NUCLEOTIDE SEQUENCE [LARGE SCALE GENOMIC DNA]</scope>
    <source>
        <strain evidence="7 8">CBS 449.75</strain>
    </source>
</reference>
<protein>
    <recommendedName>
        <fullName evidence="6">Zn(2)-C6 fungal-type domain-containing protein</fullName>
    </recommendedName>
</protein>
<evidence type="ECO:0000256" key="5">
    <source>
        <dbReference type="SAM" id="MobiDB-lite"/>
    </source>
</evidence>
<keyword evidence="8" id="KW-1185">Reference proteome</keyword>
<dbReference type="GeneID" id="98150486"/>